<gene>
    <name evidence="1" type="ORF">DW888_14240</name>
</gene>
<protein>
    <submittedName>
        <fullName evidence="1">Uncharacterized protein</fullName>
    </submittedName>
</protein>
<name>A0A413VKF6_9BACE</name>
<accession>A0A413VKF6</accession>
<evidence type="ECO:0000313" key="2">
    <source>
        <dbReference type="Proteomes" id="UP000284379"/>
    </source>
</evidence>
<dbReference type="AlphaFoldDB" id="A0A413VKF6"/>
<comment type="caution">
    <text evidence="1">The sequence shown here is derived from an EMBL/GenBank/DDBJ whole genome shotgun (WGS) entry which is preliminary data.</text>
</comment>
<proteinExistence type="predicted"/>
<dbReference type="Proteomes" id="UP000284379">
    <property type="component" value="Unassembled WGS sequence"/>
</dbReference>
<reference evidence="1 2" key="1">
    <citation type="submission" date="2018-08" db="EMBL/GenBank/DDBJ databases">
        <title>A genome reference for cultivated species of the human gut microbiota.</title>
        <authorList>
            <person name="Zou Y."/>
            <person name="Xue W."/>
            <person name="Luo G."/>
        </authorList>
    </citation>
    <scope>NUCLEOTIDE SEQUENCE [LARGE SCALE GENOMIC DNA]</scope>
    <source>
        <strain evidence="1 2">AM40-30BH</strain>
    </source>
</reference>
<organism evidence="1 2">
    <name type="scientific">Bacteroides nordii</name>
    <dbReference type="NCBI Taxonomy" id="291645"/>
    <lineage>
        <taxon>Bacteria</taxon>
        <taxon>Pseudomonadati</taxon>
        <taxon>Bacteroidota</taxon>
        <taxon>Bacteroidia</taxon>
        <taxon>Bacteroidales</taxon>
        <taxon>Bacteroidaceae</taxon>
        <taxon>Bacteroides</taxon>
    </lineage>
</organism>
<dbReference type="EMBL" id="QSGO01000011">
    <property type="protein sequence ID" value="RHB34043.1"/>
    <property type="molecule type" value="Genomic_DNA"/>
</dbReference>
<dbReference type="RefSeq" id="WP_122201827.1">
    <property type="nucleotide sequence ID" value="NZ_CABJFV010000011.1"/>
</dbReference>
<sequence length="66" mass="7887">MKKLVYKSREIDHLILDESFINGFKWIDDNDGHPTNLEIDINWNGQENMCNDFDFIILFPLIVIFQ</sequence>
<evidence type="ECO:0000313" key="1">
    <source>
        <dbReference type="EMBL" id="RHB34043.1"/>
    </source>
</evidence>